<evidence type="ECO:0000313" key="2">
    <source>
        <dbReference type="EMBL" id="MFB9525133.1"/>
    </source>
</evidence>
<feature type="region of interest" description="Disordered" evidence="1">
    <location>
        <begin position="46"/>
        <end position="65"/>
    </location>
</feature>
<name>A0ABV5PQ03_9ACTN</name>
<accession>A0ABV5PQ03</accession>
<keyword evidence="3" id="KW-1185">Reference proteome</keyword>
<evidence type="ECO:0000256" key="1">
    <source>
        <dbReference type="SAM" id="MobiDB-lite"/>
    </source>
</evidence>
<reference evidence="2 3" key="1">
    <citation type="submission" date="2024-09" db="EMBL/GenBank/DDBJ databases">
        <authorList>
            <person name="Sun Q."/>
            <person name="Mori K."/>
        </authorList>
    </citation>
    <scope>NUCLEOTIDE SEQUENCE [LARGE SCALE GENOMIC DNA]</scope>
    <source>
        <strain evidence="2 3">JCM 3323</strain>
    </source>
</reference>
<comment type="caution">
    <text evidence="2">The sequence shown here is derived from an EMBL/GenBank/DDBJ whole genome shotgun (WGS) entry which is preliminary data.</text>
</comment>
<dbReference type="EMBL" id="JBHMCE010000001">
    <property type="protein sequence ID" value="MFB9525133.1"/>
    <property type="molecule type" value="Genomic_DNA"/>
</dbReference>
<proteinExistence type="predicted"/>
<organism evidence="2 3">
    <name type="scientific">Nonomuraea roseola</name>
    <dbReference type="NCBI Taxonomy" id="46179"/>
    <lineage>
        <taxon>Bacteria</taxon>
        <taxon>Bacillati</taxon>
        <taxon>Actinomycetota</taxon>
        <taxon>Actinomycetes</taxon>
        <taxon>Streptosporangiales</taxon>
        <taxon>Streptosporangiaceae</taxon>
        <taxon>Nonomuraea</taxon>
    </lineage>
</organism>
<gene>
    <name evidence="2" type="ORF">ACFFRN_00745</name>
</gene>
<sequence length="93" mass="10750">MHPRLPPHQGALPQLFEWHQWLESALYWIAVQPLNGEITVDDFHERLNGDRDPEHRTLERSGEKGAEECRPAFLAFGDGMEIRSMEQPLTKST</sequence>
<dbReference type="RefSeq" id="WP_346126399.1">
    <property type="nucleotide sequence ID" value="NZ_BAAAXC010000015.1"/>
</dbReference>
<dbReference type="Proteomes" id="UP001589646">
    <property type="component" value="Unassembled WGS sequence"/>
</dbReference>
<protein>
    <submittedName>
        <fullName evidence="2">Uncharacterized protein</fullName>
    </submittedName>
</protein>
<evidence type="ECO:0000313" key="3">
    <source>
        <dbReference type="Proteomes" id="UP001589646"/>
    </source>
</evidence>